<evidence type="ECO:0000313" key="5">
    <source>
        <dbReference type="EMBL" id="XCP94621.1"/>
    </source>
</evidence>
<dbReference type="PANTHER" id="PTHR46825:SF11">
    <property type="entry name" value="PENICILLIN-BINDING PROTEIN 4"/>
    <property type="match status" value="1"/>
</dbReference>
<keyword evidence="3" id="KW-1133">Transmembrane helix</keyword>
<feature type="transmembrane region" description="Helical" evidence="3">
    <location>
        <begin position="388"/>
        <end position="411"/>
    </location>
</feature>
<name>A0AAU8NAH1_9BACL</name>
<evidence type="ECO:0000256" key="3">
    <source>
        <dbReference type="SAM" id="Phobius"/>
    </source>
</evidence>
<dbReference type="InterPro" id="IPR012338">
    <property type="entry name" value="Beta-lactam/transpept-like"/>
</dbReference>
<keyword evidence="3" id="KW-0812">Transmembrane</keyword>
<organism evidence="5">
    <name type="scientific">Paenibacillus sp. AN1007</name>
    <dbReference type="NCBI Taxonomy" id="3151385"/>
    <lineage>
        <taxon>Bacteria</taxon>
        <taxon>Bacillati</taxon>
        <taxon>Bacillota</taxon>
        <taxon>Bacilli</taxon>
        <taxon>Bacillales</taxon>
        <taxon>Paenibacillaceae</taxon>
        <taxon>Paenibacillus</taxon>
    </lineage>
</organism>
<dbReference type="SUPFAM" id="SSF56601">
    <property type="entry name" value="beta-lactamase/transpeptidase-like"/>
    <property type="match status" value="1"/>
</dbReference>
<evidence type="ECO:0000256" key="1">
    <source>
        <dbReference type="ARBA" id="ARBA00004370"/>
    </source>
</evidence>
<comment type="subcellular location">
    <subcellularLocation>
        <location evidence="1">Membrane</location>
    </subcellularLocation>
</comment>
<dbReference type="InterPro" id="IPR001466">
    <property type="entry name" value="Beta-lactam-related"/>
</dbReference>
<evidence type="ECO:0000256" key="2">
    <source>
        <dbReference type="ARBA" id="ARBA00023136"/>
    </source>
</evidence>
<dbReference type="GO" id="GO:0016020">
    <property type="term" value="C:membrane"/>
    <property type="evidence" value="ECO:0007669"/>
    <property type="project" value="UniProtKB-SubCell"/>
</dbReference>
<evidence type="ECO:0000259" key="4">
    <source>
        <dbReference type="Pfam" id="PF00144"/>
    </source>
</evidence>
<dbReference type="InterPro" id="IPR050491">
    <property type="entry name" value="AmpC-like"/>
</dbReference>
<accession>A0AAU8NAH1</accession>
<feature type="domain" description="Beta-lactamase-related" evidence="4">
    <location>
        <begin position="40"/>
        <end position="356"/>
    </location>
</feature>
<dbReference type="GO" id="GO:0016787">
    <property type="term" value="F:hydrolase activity"/>
    <property type="evidence" value="ECO:0007669"/>
    <property type="project" value="UniProtKB-KW"/>
</dbReference>
<gene>
    <name evidence="5" type="ORF">ABXS70_26530</name>
</gene>
<dbReference type="Gene3D" id="3.40.710.10">
    <property type="entry name" value="DD-peptidase/beta-lactamase superfamily"/>
    <property type="match status" value="1"/>
</dbReference>
<protein>
    <submittedName>
        <fullName evidence="5">Serine hydrolase domain-containing protein</fullName>
        <ecNumber evidence="5">3.1.1.103</ecNumber>
    </submittedName>
</protein>
<dbReference type="AlphaFoldDB" id="A0AAU8NAH1"/>
<dbReference type="Pfam" id="PF00144">
    <property type="entry name" value="Beta-lactamase"/>
    <property type="match status" value="1"/>
</dbReference>
<dbReference type="PANTHER" id="PTHR46825">
    <property type="entry name" value="D-ALANYL-D-ALANINE-CARBOXYPEPTIDASE/ENDOPEPTIDASE AMPH"/>
    <property type="match status" value="1"/>
</dbReference>
<proteinExistence type="predicted"/>
<reference evidence="5" key="1">
    <citation type="submission" date="2024-05" db="EMBL/GenBank/DDBJ databases">
        <title>Draft genome assemblies of 36 bacteria isolated from hibernating arctic ground squirrels.</title>
        <authorList>
            <person name="McKee H."/>
            <person name="Mullen L."/>
            <person name="Drown D.M."/>
            <person name="Duddleston K.N."/>
        </authorList>
    </citation>
    <scope>NUCLEOTIDE SEQUENCE</scope>
    <source>
        <strain evidence="5">AN1007</strain>
    </source>
</reference>
<feature type="transmembrane region" description="Helical" evidence="3">
    <location>
        <begin position="472"/>
        <end position="493"/>
    </location>
</feature>
<dbReference type="RefSeq" id="WP_366292120.1">
    <property type="nucleotide sequence ID" value="NZ_CP159992.1"/>
</dbReference>
<dbReference type="EMBL" id="CP159992">
    <property type="protein sequence ID" value="XCP94621.1"/>
    <property type="molecule type" value="Genomic_DNA"/>
</dbReference>
<keyword evidence="2 3" id="KW-0472">Membrane</keyword>
<feature type="transmembrane region" description="Helical" evidence="3">
    <location>
        <begin position="432"/>
        <end position="452"/>
    </location>
</feature>
<dbReference type="EC" id="3.1.1.103" evidence="5"/>
<keyword evidence="5" id="KW-0378">Hydrolase</keyword>
<sequence>MKKYIKSGIALVIVIGILVYGLSAFPVHAEPNSKVHNIETYIEEQQKLSQIPGISLVVVEKGQTVYQQGFGYANLETKQPVTAETQFEIGSTTKAFTGLAVLQLEKEGMLNRTDDVQTYIPWFKLNYKGKPQTITINQLLYHTSGIAFQSIVHIPESNEENALELTVRTLVGQELNREPGSSMEYATINYDVLGLIIEKVTKKPYDQYIKQEILEPIGMNDSLVGRHQAQSAEAAAGYRLGFMQAQAYEAPIYRGNIPAGYLISSTNDIAKWMNFQLGRGSGRGINRQIVQLSHIPDSSVEPFDKDSYYASGWVIHKKRDKIYILHEGANPNYTSYIILQPEEQVGVAVLSNMNTSYTTAIGLGVLDLWEGNDVNIQHTDMVQVLDKILTLVCIVLGCCSALFIVFIVSIIRNLAKKERLWNPLNVRRRISLLLHTITAAAVTGCIIILPPIFMGGLSWSFVKVWAPTTVSVSLYCAFIAISLYYLYAILLSFTHKTA</sequence>